<comment type="caution">
    <text evidence="1">The sequence shown here is derived from an EMBL/GenBank/DDBJ whole genome shotgun (WGS) entry which is preliminary data.</text>
</comment>
<dbReference type="AlphaFoldDB" id="A0A9P3PWG4"/>
<protein>
    <submittedName>
        <fullName evidence="1">Uncharacterized protein</fullName>
    </submittedName>
</protein>
<dbReference type="Proteomes" id="UP001063166">
    <property type="component" value="Unassembled WGS sequence"/>
</dbReference>
<evidence type="ECO:0000313" key="1">
    <source>
        <dbReference type="EMBL" id="GLB44250.1"/>
    </source>
</evidence>
<proteinExistence type="predicted"/>
<dbReference type="EMBL" id="BRPK01000016">
    <property type="protein sequence ID" value="GLB44250.1"/>
    <property type="molecule type" value="Genomic_DNA"/>
</dbReference>
<gene>
    <name evidence="1" type="ORF">LshimejAT787_1601800</name>
</gene>
<reference evidence="1" key="1">
    <citation type="submission" date="2022-07" db="EMBL/GenBank/DDBJ databases">
        <title>The genome of Lyophyllum shimeji provides insight into the initial evolution of ectomycorrhizal fungal genome.</title>
        <authorList>
            <person name="Kobayashi Y."/>
            <person name="Shibata T."/>
            <person name="Hirakawa H."/>
            <person name="Shigenobu S."/>
            <person name="Nishiyama T."/>
            <person name="Yamada A."/>
            <person name="Hasebe M."/>
            <person name="Kawaguchi M."/>
        </authorList>
    </citation>
    <scope>NUCLEOTIDE SEQUENCE</scope>
    <source>
        <strain evidence="1">AT787</strain>
    </source>
</reference>
<organism evidence="1 2">
    <name type="scientific">Lyophyllum shimeji</name>
    <name type="common">Hon-shimeji</name>
    <name type="synonym">Tricholoma shimeji</name>
    <dbReference type="NCBI Taxonomy" id="47721"/>
    <lineage>
        <taxon>Eukaryota</taxon>
        <taxon>Fungi</taxon>
        <taxon>Dikarya</taxon>
        <taxon>Basidiomycota</taxon>
        <taxon>Agaricomycotina</taxon>
        <taxon>Agaricomycetes</taxon>
        <taxon>Agaricomycetidae</taxon>
        <taxon>Agaricales</taxon>
        <taxon>Tricholomatineae</taxon>
        <taxon>Lyophyllaceae</taxon>
        <taxon>Lyophyllum</taxon>
    </lineage>
</organism>
<evidence type="ECO:0000313" key="2">
    <source>
        <dbReference type="Proteomes" id="UP001063166"/>
    </source>
</evidence>
<keyword evidence="2" id="KW-1185">Reference proteome</keyword>
<name>A0A9P3PWG4_LYOSH</name>
<sequence>MAVSAPTTQSLQAQLVLLTTLRHVDEVASELTCRRVFLPGWKATIRMASMDTGIEPSALQAIPVWP</sequence>
<accession>A0A9P3PWG4</accession>